<dbReference type="InterPro" id="IPR005467">
    <property type="entry name" value="His_kinase_dom"/>
</dbReference>
<sequence length="465" mass="52851">MSRLTRKLIVQITLTLCVVFTLSFAVNTYLLPKYFLYEKKNKLDELVTELKQMDFKTLAGNIDAIEDHNQVTIVFSSLSESVDDLNSSLLLQLNRKGITLSKFWLTEENIVILREGGRVNKIFDQAKLKSSFLVNFVTIGNTVFAVGESISHSAETIQIVNRFNAYLWIGMFLLLILLSVLYTKRIVKPLAALVKTAEAISNLTFSKTDIRTGDEIESLARSINQMSDNLKEAHQSLEAKNANLRHFISDISHELKTPLALIHAYASGLQDGLDDGTYSAVIRKQSEEMAGLIDRLLELSRLQEETYLFEPVDFKSLLAETTAAYHNAFRQQNIKLHLDMHLTEDIWVKADRRKLESVLNNWMTNAMIYTSGDYVNIKVETKENALHFQISNPTNTANEAEWERVWEPFYVLESSRSKKFSGTGLGLSITRTILQQHKASFGLSVQGEIVTFYFVLPILYGKFPL</sequence>
<keyword evidence="11 15" id="KW-1133">Transmembrane helix</keyword>
<keyword evidence="12" id="KW-0902">Two-component regulatory system</keyword>
<keyword evidence="9" id="KW-0418">Kinase</keyword>
<feature type="domain" description="Histidine kinase" evidence="16">
    <location>
        <begin position="250"/>
        <end position="460"/>
    </location>
</feature>
<name>A0ABX2A0G3_9BACL</name>
<dbReference type="SMART" id="SM00388">
    <property type="entry name" value="HisKA"/>
    <property type="match status" value="1"/>
</dbReference>
<comment type="subcellular location">
    <subcellularLocation>
        <location evidence="2">Cell membrane</location>
        <topology evidence="2">Multi-pass membrane protein</topology>
    </subcellularLocation>
</comment>
<dbReference type="InterPro" id="IPR003661">
    <property type="entry name" value="HisK_dim/P_dom"/>
</dbReference>
<evidence type="ECO:0000256" key="14">
    <source>
        <dbReference type="SAM" id="Coils"/>
    </source>
</evidence>
<dbReference type="Pfam" id="PF00672">
    <property type="entry name" value="HAMP"/>
    <property type="match status" value="1"/>
</dbReference>
<comment type="catalytic activity">
    <reaction evidence="1">
        <text>ATP + protein L-histidine = ADP + protein N-phospho-L-histidine.</text>
        <dbReference type="EC" id="2.7.13.3"/>
    </reaction>
</comment>
<dbReference type="PRINTS" id="PR00344">
    <property type="entry name" value="BCTRLSENSOR"/>
</dbReference>
<keyword evidence="5" id="KW-0597">Phosphoprotein</keyword>
<comment type="caution">
    <text evidence="18">The sequence shown here is derived from an EMBL/GenBank/DDBJ whole genome shotgun (WGS) entry which is preliminary data.</text>
</comment>
<dbReference type="SUPFAM" id="SSF158472">
    <property type="entry name" value="HAMP domain-like"/>
    <property type="match status" value="1"/>
</dbReference>
<keyword evidence="4" id="KW-1003">Cell membrane</keyword>
<evidence type="ECO:0000256" key="8">
    <source>
        <dbReference type="ARBA" id="ARBA00022741"/>
    </source>
</evidence>
<reference evidence="18 19" key="1">
    <citation type="submission" date="2019-10" db="EMBL/GenBank/DDBJ databases">
        <title>Description of Paenibacillus pedi sp. nov.</title>
        <authorList>
            <person name="Carlier A."/>
            <person name="Qi S."/>
        </authorList>
    </citation>
    <scope>NUCLEOTIDE SEQUENCE [LARGE SCALE GENOMIC DNA]</scope>
    <source>
        <strain evidence="18 19">LMG 31457</strain>
    </source>
</reference>
<feature type="coiled-coil region" evidence="14">
    <location>
        <begin position="216"/>
        <end position="243"/>
    </location>
</feature>
<keyword evidence="13 15" id="KW-0472">Membrane</keyword>
<evidence type="ECO:0000256" key="1">
    <source>
        <dbReference type="ARBA" id="ARBA00000085"/>
    </source>
</evidence>
<evidence type="ECO:0000256" key="12">
    <source>
        <dbReference type="ARBA" id="ARBA00023012"/>
    </source>
</evidence>
<dbReference type="InterPro" id="IPR004358">
    <property type="entry name" value="Sig_transdc_His_kin-like_C"/>
</dbReference>
<keyword evidence="8" id="KW-0547">Nucleotide-binding</keyword>
<dbReference type="Gene3D" id="1.10.287.130">
    <property type="match status" value="1"/>
</dbReference>
<evidence type="ECO:0000256" key="15">
    <source>
        <dbReference type="SAM" id="Phobius"/>
    </source>
</evidence>
<feature type="transmembrane region" description="Helical" evidence="15">
    <location>
        <begin position="165"/>
        <end position="183"/>
    </location>
</feature>
<dbReference type="CDD" id="cd06225">
    <property type="entry name" value="HAMP"/>
    <property type="match status" value="1"/>
</dbReference>
<dbReference type="Gene3D" id="6.10.340.10">
    <property type="match status" value="1"/>
</dbReference>
<gene>
    <name evidence="18" type="ORF">GC097_32935</name>
</gene>
<dbReference type="Proteomes" id="UP000618579">
    <property type="component" value="Unassembled WGS sequence"/>
</dbReference>
<evidence type="ECO:0000259" key="16">
    <source>
        <dbReference type="PROSITE" id="PS50109"/>
    </source>
</evidence>
<dbReference type="PANTHER" id="PTHR45528:SF1">
    <property type="entry name" value="SENSOR HISTIDINE KINASE CPXA"/>
    <property type="match status" value="1"/>
</dbReference>
<evidence type="ECO:0000256" key="11">
    <source>
        <dbReference type="ARBA" id="ARBA00022989"/>
    </source>
</evidence>
<evidence type="ECO:0000259" key="17">
    <source>
        <dbReference type="PROSITE" id="PS50885"/>
    </source>
</evidence>
<evidence type="ECO:0000256" key="10">
    <source>
        <dbReference type="ARBA" id="ARBA00022840"/>
    </source>
</evidence>
<dbReference type="PROSITE" id="PS50109">
    <property type="entry name" value="HIS_KIN"/>
    <property type="match status" value="1"/>
</dbReference>
<evidence type="ECO:0000256" key="9">
    <source>
        <dbReference type="ARBA" id="ARBA00022777"/>
    </source>
</evidence>
<evidence type="ECO:0000256" key="3">
    <source>
        <dbReference type="ARBA" id="ARBA00012438"/>
    </source>
</evidence>
<evidence type="ECO:0000256" key="2">
    <source>
        <dbReference type="ARBA" id="ARBA00004651"/>
    </source>
</evidence>
<dbReference type="SUPFAM" id="SSF47384">
    <property type="entry name" value="Homodimeric domain of signal transducing histidine kinase"/>
    <property type="match status" value="1"/>
</dbReference>
<keyword evidence="7 15" id="KW-0812">Transmembrane</keyword>
<dbReference type="InterPro" id="IPR036890">
    <property type="entry name" value="HATPase_C_sf"/>
</dbReference>
<organism evidence="18 19">
    <name type="scientific">Paenibacillus planticolens</name>
    <dbReference type="NCBI Taxonomy" id="2654976"/>
    <lineage>
        <taxon>Bacteria</taxon>
        <taxon>Bacillati</taxon>
        <taxon>Bacillota</taxon>
        <taxon>Bacilli</taxon>
        <taxon>Bacillales</taxon>
        <taxon>Paenibacillaceae</taxon>
        <taxon>Paenibacillus</taxon>
    </lineage>
</organism>
<dbReference type="SMART" id="SM00304">
    <property type="entry name" value="HAMP"/>
    <property type="match status" value="1"/>
</dbReference>
<dbReference type="CDD" id="cd00082">
    <property type="entry name" value="HisKA"/>
    <property type="match status" value="1"/>
</dbReference>
<dbReference type="EC" id="2.7.13.3" evidence="3"/>
<dbReference type="InterPro" id="IPR003660">
    <property type="entry name" value="HAMP_dom"/>
</dbReference>
<evidence type="ECO:0000313" key="18">
    <source>
        <dbReference type="EMBL" id="NOV04777.1"/>
    </source>
</evidence>
<keyword evidence="19" id="KW-1185">Reference proteome</keyword>
<dbReference type="InterPro" id="IPR050398">
    <property type="entry name" value="HssS/ArlS-like"/>
</dbReference>
<dbReference type="PANTHER" id="PTHR45528">
    <property type="entry name" value="SENSOR HISTIDINE KINASE CPXA"/>
    <property type="match status" value="1"/>
</dbReference>
<dbReference type="RefSeq" id="WP_171687579.1">
    <property type="nucleotide sequence ID" value="NZ_WHNZ01000086.1"/>
</dbReference>
<protein>
    <recommendedName>
        <fullName evidence="3">histidine kinase</fullName>
        <ecNumber evidence="3">2.7.13.3</ecNumber>
    </recommendedName>
</protein>
<evidence type="ECO:0000256" key="4">
    <source>
        <dbReference type="ARBA" id="ARBA00022475"/>
    </source>
</evidence>
<dbReference type="SUPFAM" id="SSF55874">
    <property type="entry name" value="ATPase domain of HSP90 chaperone/DNA topoisomerase II/histidine kinase"/>
    <property type="match status" value="1"/>
</dbReference>
<dbReference type="Pfam" id="PF02518">
    <property type="entry name" value="HATPase_c"/>
    <property type="match status" value="1"/>
</dbReference>
<dbReference type="EMBL" id="WHNZ01000086">
    <property type="protein sequence ID" value="NOV04777.1"/>
    <property type="molecule type" value="Genomic_DNA"/>
</dbReference>
<dbReference type="PROSITE" id="PS50885">
    <property type="entry name" value="HAMP"/>
    <property type="match status" value="1"/>
</dbReference>
<feature type="domain" description="HAMP" evidence="17">
    <location>
        <begin position="184"/>
        <end position="235"/>
    </location>
</feature>
<dbReference type="Pfam" id="PF00512">
    <property type="entry name" value="HisKA"/>
    <property type="match status" value="1"/>
</dbReference>
<evidence type="ECO:0000256" key="5">
    <source>
        <dbReference type="ARBA" id="ARBA00022553"/>
    </source>
</evidence>
<dbReference type="InterPro" id="IPR036097">
    <property type="entry name" value="HisK_dim/P_sf"/>
</dbReference>
<dbReference type="Gene3D" id="3.30.565.10">
    <property type="entry name" value="Histidine kinase-like ATPase, C-terminal domain"/>
    <property type="match status" value="1"/>
</dbReference>
<evidence type="ECO:0000256" key="6">
    <source>
        <dbReference type="ARBA" id="ARBA00022679"/>
    </source>
</evidence>
<proteinExistence type="predicted"/>
<dbReference type="InterPro" id="IPR003594">
    <property type="entry name" value="HATPase_dom"/>
</dbReference>
<feature type="transmembrane region" description="Helical" evidence="15">
    <location>
        <begin position="441"/>
        <end position="460"/>
    </location>
</feature>
<dbReference type="SMART" id="SM00387">
    <property type="entry name" value="HATPase_c"/>
    <property type="match status" value="1"/>
</dbReference>
<evidence type="ECO:0000256" key="7">
    <source>
        <dbReference type="ARBA" id="ARBA00022692"/>
    </source>
</evidence>
<evidence type="ECO:0000256" key="13">
    <source>
        <dbReference type="ARBA" id="ARBA00023136"/>
    </source>
</evidence>
<accession>A0ABX2A0G3</accession>
<keyword evidence="6" id="KW-0808">Transferase</keyword>
<keyword evidence="14" id="KW-0175">Coiled coil</keyword>
<evidence type="ECO:0000313" key="19">
    <source>
        <dbReference type="Proteomes" id="UP000618579"/>
    </source>
</evidence>
<keyword evidence="10" id="KW-0067">ATP-binding</keyword>